<feature type="domain" description="PNPLA" evidence="9">
    <location>
        <begin position="36"/>
        <end position="227"/>
    </location>
</feature>
<proteinExistence type="inferred from homology"/>
<evidence type="ECO:0000256" key="1">
    <source>
        <dbReference type="ARBA" id="ARBA00004370"/>
    </source>
</evidence>
<keyword evidence="5 7" id="KW-0443">Lipid metabolism</keyword>
<dbReference type="Pfam" id="PF01734">
    <property type="entry name" value="Patatin"/>
    <property type="match status" value="1"/>
</dbReference>
<dbReference type="Gene3D" id="3.40.1090.10">
    <property type="entry name" value="Cytosolic phospholipase A2 catalytic domain"/>
    <property type="match status" value="2"/>
</dbReference>
<dbReference type="PROSITE" id="PS01237">
    <property type="entry name" value="UPF0028"/>
    <property type="match status" value="1"/>
</dbReference>
<name>A0A248LJD8_9NEIS</name>
<evidence type="ECO:0000259" key="9">
    <source>
        <dbReference type="PROSITE" id="PS51635"/>
    </source>
</evidence>
<evidence type="ECO:0000256" key="8">
    <source>
        <dbReference type="SAM" id="SignalP"/>
    </source>
</evidence>
<keyword evidence="6" id="KW-0472">Membrane</keyword>
<sequence length="743" mass="80854">MSLKKLFSMALCSLACVLPLVTQAASANAERPRIGLVLGGGGARGFAHLGVLEELERLRIPIDCLAGASAGALIGGFYAAGRPVAELQQQFADADWDAMLAGRAARSNVPFTVKRDDFLNYFDFAVGVRDGSLQLPRGAINSQEIDLFIRDLARNVHRDSFNTLPIPFQAMATDLTTGEPVTFRSGDLATALRASMAVPGLFDPVPYGDSLLVDGGLARQLPIQNLKNQCADILIVVDVGTPSLKPGAIRSVLDVVAQATNIGVQQNVRQQMRYLDKRDIFIRPDLGNYTSASFSASPQLAELGRQAIRQHAEALSALSLDEDGYRAWQQRHQQVEERQPEVSRITVAETRYVSPEALRRPLERLEGRPLDTGELHRTLREAYASGDYERLNYGLRDEADGRVAIDVQAEDRSIAPNYLRFGMTFASETSGESTFNLNFGYTRRWLNAAGAEWRNVVRFGQKDAFGTEWYQPLSVGNPWFGYAAAGYSQRPFTLFNQEGEQIARFDISSPRLSVGGGRSLGNYGEVRVGLTHGHDETRLSLGDPGVFGREGRRNPVGGIEASLVVDQFDSPRLPRSGYLATLHAYQGIRGLGDDDETRRLLMSLDKAYPFDANTVLRVTFKGSALLQSDSLQVDEFSTLGGFLNLSGYKADQLVGEKVALVRLMGYRRVASLPSALGSGLYLGGSLEAGRVWGVPDGYAQKTGWIPAGSLFAAADSLLGPLFLGVGYAEGGKLTAYLTLGMDY</sequence>
<gene>
    <name evidence="10" type="ORF">LHGZ1_2027</name>
</gene>
<dbReference type="Proteomes" id="UP000197424">
    <property type="component" value="Chromosome"/>
</dbReference>
<dbReference type="GO" id="GO:0019867">
    <property type="term" value="C:outer membrane"/>
    <property type="evidence" value="ECO:0007669"/>
    <property type="project" value="InterPro"/>
</dbReference>
<feature type="short sequence motif" description="DGA/G" evidence="7">
    <location>
        <begin position="214"/>
        <end position="216"/>
    </location>
</feature>
<dbReference type="InterPro" id="IPR001423">
    <property type="entry name" value="LysoPLipase_patatin_CS"/>
</dbReference>
<dbReference type="PANTHER" id="PTHR14226">
    <property type="entry name" value="NEUROPATHY TARGET ESTERASE/SWISS CHEESE D.MELANOGASTER"/>
    <property type="match status" value="1"/>
</dbReference>
<comment type="subcellular location">
    <subcellularLocation>
        <location evidence="1">Membrane</location>
    </subcellularLocation>
</comment>
<dbReference type="EMBL" id="CP022115">
    <property type="protein sequence ID" value="ASJ24858.1"/>
    <property type="molecule type" value="Genomic_DNA"/>
</dbReference>
<dbReference type="InterPro" id="IPR000184">
    <property type="entry name" value="Bac_surfAg_D15"/>
</dbReference>
<dbReference type="PROSITE" id="PS51635">
    <property type="entry name" value="PNPLA"/>
    <property type="match status" value="1"/>
</dbReference>
<feature type="active site" description="Proton acceptor" evidence="7">
    <location>
        <position position="214"/>
    </location>
</feature>
<keyword evidence="8" id="KW-0732">Signal</keyword>
<organism evidence="10 11">
    <name type="scientific">Laribacter hongkongensis</name>
    <dbReference type="NCBI Taxonomy" id="168471"/>
    <lineage>
        <taxon>Bacteria</taxon>
        <taxon>Pseudomonadati</taxon>
        <taxon>Pseudomonadota</taxon>
        <taxon>Betaproteobacteria</taxon>
        <taxon>Neisseriales</taxon>
        <taxon>Aquaspirillaceae</taxon>
        <taxon>Laribacter</taxon>
    </lineage>
</organism>
<evidence type="ECO:0000256" key="6">
    <source>
        <dbReference type="ARBA" id="ARBA00023136"/>
    </source>
</evidence>
<dbReference type="InterPro" id="IPR016035">
    <property type="entry name" value="Acyl_Trfase/lysoPLipase"/>
</dbReference>
<comment type="similarity">
    <text evidence="2">Belongs to the NTE family.</text>
</comment>
<evidence type="ECO:0000313" key="11">
    <source>
        <dbReference type="Proteomes" id="UP000197424"/>
    </source>
</evidence>
<dbReference type="CDD" id="cd07205">
    <property type="entry name" value="Pat_PNPLA6_PNPLA7_NTE1_like"/>
    <property type="match status" value="1"/>
</dbReference>
<dbReference type="AlphaFoldDB" id="A0A248LJD8"/>
<evidence type="ECO:0000256" key="5">
    <source>
        <dbReference type="ARBA" id="ARBA00023098"/>
    </source>
</evidence>
<accession>A0A248LJD8</accession>
<dbReference type="GO" id="GO:0046470">
    <property type="term" value="P:phosphatidylcholine metabolic process"/>
    <property type="evidence" value="ECO:0007669"/>
    <property type="project" value="InterPro"/>
</dbReference>
<dbReference type="GO" id="GO:0004622">
    <property type="term" value="F:phosphatidylcholine lysophospholipase activity"/>
    <property type="evidence" value="ECO:0007669"/>
    <property type="project" value="InterPro"/>
</dbReference>
<dbReference type="GO" id="GO:0016042">
    <property type="term" value="P:lipid catabolic process"/>
    <property type="evidence" value="ECO:0007669"/>
    <property type="project" value="UniProtKB-UniRule"/>
</dbReference>
<evidence type="ECO:0000256" key="4">
    <source>
        <dbReference type="ARBA" id="ARBA00022963"/>
    </source>
</evidence>
<dbReference type="SUPFAM" id="SSF52151">
    <property type="entry name" value="FabD/lysophospholipase-like"/>
    <property type="match status" value="1"/>
</dbReference>
<dbReference type="Gene3D" id="2.40.160.50">
    <property type="entry name" value="membrane protein fhac: a member of the omp85/tpsb transporter family"/>
    <property type="match status" value="1"/>
</dbReference>
<feature type="short sequence motif" description="GXGXXG" evidence="7">
    <location>
        <begin position="40"/>
        <end position="45"/>
    </location>
</feature>
<dbReference type="Pfam" id="PF01103">
    <property type="entry name" value="Omp85"/>
    <property type="match status" value="1"/>
</dbReference>
<dbReference type="InterPro" id="IPR002641">
    <property type="entry name" value="PNPLA_dom"/>
</dbReference>
<keyword evidence="4 7" id="KW-0442">Lipid degradation</keyword>
<evidence type="ECO:0000256" key="7">
    <source>
        <dbReference type="PROSITE-ProRule" id="PRU01161"/>
    </source>
</evidence>
<evidence type="ECO:0000256" key="2">
    <source>
        <dbReference type="ARBA" id="ARBA00006636"/>
    </source>
</evidence>
<evidence type="ECO:0000313" key="10">
    <source>
        <dbReference type="EMBL" id="ASJ24858.1"/>
    </source>
</evidence>
<feature type="short sequence motif" description="GXSXG" evidence="7">
    <location>
        <begin position="67"/>
        <end position="71"/>
    </location>
</feature>
<feature type="active site" description="Nucleophile" evidence="7">
    <location>
        <position position="69"/>
    </location>
</feature>
<feature type="chain" id="PRO_5012851770" evidence="8">
    <location>
        <begin position="25"/>
        <end position="743"/>
    </location>
</feature>
<evidence type="ECO:0000256" key="3">
    <source>
        <dbReference type="ARBA" id="ARBA00022801"/>
    </source>
</evidence>
<keyword evidence="3 7" id="KW-0378">Hydrolase</keyword>
<feature type="signal peptide" evidence="8">
    <location>
        <begin position="1"/>
        <end position="24"/>
    </location>
</feature>
<dbReference type="PANTHER" id="PTHR14226:SF29">
    <property type="entry name" value="NEUROPATHY TARGET ESTERASE SWS"/>
    <property type="match status" value="1"/>
</dbReference>
<protein>
    <submittedName>
        <fullName evidence="10">Patatin</fullName>
    </submittedName>
</protein>
<reference evidence="11" key="1">
    <citation type="submission" date="2017-06" db="EMBL/GenBank/DDBJ databases">
        <title>Whole genome sequence of Laribacter hongkongensis LHGZ1.</title>
        <authorList>
            <person name="Chen D."/>
            <person name="Wu H."/>
            <person name="Chen J."/>
        </authorList>
    </citation>
    <scope>NUCLEOTIDE SEQUENCE [LARGE SCALE GENOMIC DNA]</scope>
    <source>
        <strain evidence="11">LHGZ1</strain>
    </source>
</reference>
<dbReference type="InterPro" id="IPR050301">
    <property type="entry name" value="NTE"/>
</dbReference>